<dbReference type="Pfam" id="PF00206">
    <property type="entry name" value="Lyase_1"/>
    <property type="match status" value="1"/>
</dbReference>
<dbReference type="PROSITE" id="PS00163">
    <property type="entry name" value="FUMARATE_LYASES"/>
    <property type="match status" value="1"/>
</dbReference>
<dbReference type="PANTHER" id="PTHR43172">
    <property type="entry name" value="ADENYLOSUCCINATE LYASE"/>
    <property type="match status" value="1"/>
</dbReference>
<dbReference type="InterPro" id="IPR000362">
    <property type="entry name" value="Fumarate_lyase_fam"/>
</dbReference>
<dbReference type="EMBL" id="JBHRSS010000001">
    <property type="protein sequence ID" value="MFC3102356.1"/>
    <property type="molecule type" value="Genomic_DNA"/>
</dbReference>
<dbReference type="Gene3D" id="1.20.200.10">
    <property type="entry name" value="Fumarase/aspartase (Central domain)"/>
    <property type="match status" value="1"/>
</dbReference>
<organism evidence="3 4">
    <name type="scientific">Salinisphaera aquimarina</name>
    <dbReference type="NCBI Taxonomy" id="2094031"/>
    <lineage>
        <taxon>Bacteria</taxon>
        <taxon>Pseudomonadati</taxon>
        <taxon>Pseudomonadota</taxon>
        <taxon>Gammaproteobacteria</taxon>
        <taxon>Salinisphaerales</taxon>
        <taxon>Salinisphaeraceae</taxon>
        <taxon>Salinisphaera</taxon>
    </lineage>
</organism>
<sequence length="444" mass="47429">MTELLSADAVRELFSARSRHQSWLDVEAALALAEGELGMIPKAAAEDIARHAHLDTIDAKAFTELAARNRAPILALVETLATACDDDAGAYVHWGGTTQNIIQTARIVQMKKAHAALMARLGAIFGRLAGMADESAEMVVAGRSNRRQGLPITFGFKVAAWIDEMLRHEERLKAAESRVFMSQFGGALGAMHAFGDNGPALNAAISTRLGLAPSAVPVRSALDHIAEYMQLLALLAGSCAKIAREFYTLMTDELGEVIEDIEGAVGSSTMPQKVNSKIAVKVMAHATRLRGYAATTLEAMQPSHEGDAASNMVMYSAIDEAVPLAYELTCLFDELLASIRLIPDNMRRNLAASDGLIMAEKAMMLLAAHVGRSQAHHLVQESVARARRDGNGFASALAGHEQLPAQIDAAELAAALRPETHTGQSVPMARRAVDLARKAAARLG</sequence>
<name>A0ABV7EKD4_9GAMM</name>
<evidence type="ECO:0000313" key="3">
    <source>
        <dbReference type="EMBL" id="MFC3102356.1"/>
    </source>
</evidence>
<proteinExistence type="inferred from homology"/>
<accession>A0ABV7EKD4</accession>
<keyword evidence="3" id="KW-0456">Lyase</keyword>
<dbReference type="GO" id="GO:0016829">
    <property type="term" value="F:lyase activity"/>
    <property type="evidence" value="ECO:0007669"/>
    <property type="project" value="UniProtKB-KW"/>
</dbReference>
<dbReference type="Pfam" id="PF10397">
    <property type="entry name" value="ADSL_C"/>
    <property type="match status" value="1"/>
</dbReference>
<dbReference type="SMART" id="SM00998">
    <property type="entry name" value="ADSL_C"/>
    <property type="match status" value="1"/>
</dbReference>
<evidence type="ECO:0000256" key="1">
    <source>
        <dbReference type="ARBA" id="ARBA00034772"/>
    </source>
</evidence>
<feature type="domain" description="Adenylosuccinate lyase C-terminal" evidence="2">
    <location>
        <begin position="354"/>
        <end position="433"/>
    </location>
</feature>
<dbReference type="InterPro" id="IPR024083">
    <property type="entry name" value="Fumarase/histidase_N"/>
</dbReference>
<dbReference type="PRINTS" id="PR00149">
    <property type="entry name" value="FUMRATELYASE"/>
</dbReference>
<evidence type="ECO:0000259" key="2">
    <source>
        <dbReference type="SMART" id="SM00998"/>
    </source>
</evidence>
<dbReference type="RefSeq" id="WP_380685330.1">
    <property type="nucleotide sequence ID" value="NZ_JBHRSS010000001.1"/>
</dbReference>
<dbReference type="SUPFAM" id="SSF48557">
    <property type="entry name" value="L-aspartase-like"/>
    <property type="match status" value="1"/>
</dbReference>
<gene>
    <name evidence="3" type="ORF">ACFOSU_00455</name>
</gene>
<comment type="similarity">
    <text evidence="1">Belongs to the class-II fumarase/aspartase family.</text>
</comment>
<keyword evidence="4" id="KW-1185">Reference proteome</keyword>
<dbReference type="Gene3D" id="1.10.40.30">
    <property type="entry name" value="Fumarase/aspartase (C-terminal domain)"/>
    <property type="match status" value="1"/>
</dbReference>
<reference evidence="4" key="1">
    <citation type="journal article" date="2019" name="Int. J. Syst. Evol. Microbiol.">
        <title>The Global Catalogue of Microorganisms (GCM) 10K type strain sequencing project: providing services to taxonomists for standard genome sequencing and annotation.</title>
        <authorList>
            <consortium name="The Broad Institute Genomics Platform"/>
            <consortium name="The Broad Institute Genome Sequencing Center for Infectious Disease"/>
            <person name="Wu L."/>
            <person name="Ma J."/>
        </authorList>
    </citation>
    <scope>NUCLEOTIDE SEQUENCE [LARGE SCALE GENOMIC DNA]</scope>
    <source>
        <strain evidence="4">KCTC 52640</strain>
    </source>
</reference>
<dbReference type="PANTHER" id="PTHR43172:SF2">
    <property type="entry name" value="ADENYLOSUCCINATE LYASE C-TERMINAL DOMAIN-CONTAINING PROTEIN"/>
    <property type="match status" value="1"/>
</dbReference>
<evidence type="ECO:0000313" key="4">
    <source>
        <dbReference type="Proteomes" id="UP001595462"/>
    </source>
</evidence>
<protein>
    <submittedName>
        <fullName evidence="3">Lyase family protein</fullName>
    </submittedName>
</protein>
<dbReference type="InterPro" id="IPR020557">
    <property type="entry name" value="Fumarate_lyase_CS"/>
</dbReference>
<dbReference type="Proteomes" id="UP001595462">
    <property type="component" value="Unassembled WGS sequence"/>
</dbReference>
<comment type="caution">
    <text evidence="3">The sequence shown here is derived from an EMBL/GenBank/DDBJ whole genome shotgun (WGS) entry which is preliminary data.</text>
</comment>
<dbReference type="InterPro" id="IPR008948">
    <property type="entry name" value="L-Aspartase-like"/>
</dbReference>
<dbReference type="InterPro" id="IPR019468">
    <property type="entry name" value="AdenyloSucc_lyase_C"/>
</dbReference>
<dbReference type="Gene3D" id="1.10.275.10">
    <property type="entry name" value="Fumarase/aspartase (N-terminal domain)"/>
    <property type="match status" value="1"/>
</dbReference>
<dbReference type="InterPro" id="IPR022761">
    <property type="entry name" value="Fumarate_lyase_N"/>
</dbReference>